<dbReference type="OrthoDB" id="6838090at2"/>
<dbReference type="EMBL" id="CP033970">
    <property type="protein sequence ID" value="AZG16268.1"/>
    <property type="molecule type" value="Genomic_DNA"/>
</dbReference>
<dbReference type="AlphaFoldDB" id="A0A3G8H7B3"/>
<dbReference type="RefSeq" id="WP_124685998.1">
    <property type="nucleotide sequence ID" value="NZ_CP033970.1"/>
</dbReference>
<gene>
    <name evidence="1" type="ORF">EHF44_23010</name>
</gene>
<organism evidence="1 2">
    <name type="scientific">Cupriavidus pauculus</name>
    <dbReference type="NCBI Taxonomy" id="82633"/>
    <lineage>
        <taxon>Bacteria</taxon>
        <taxon>Pseudomonadati</taxon>
        <taxon>Pseudomonadota</taxon>
        <taxon>Betaproteobacteria</taxon>
        <taxon>Burkholderiales</taxon>
        <taxon>Burkholderiaceae</taxon>
        <taxon>Cupriavidus</taxon>
    </lineage>
</organism>
<reference evidence="2" key="1">
    <citation type="submission" date="2018-11" db="EMBL/GenBank/DDBJ databases">
        <title>FDA dAtabase for Regulatory Grade micrObial Sequences (FDA-ARGOS): Supporting development and validation of Infectious Disease Dx tests.</title>
        <authorList>
            <person name="Goldberg B."/>
            <person name="Campos J."/>
            <person name="Tallon L."/>
            <person name="Sadzewicz L."/>
            <person name="Zhao X."/>
            <person name="Vavikolanu K."/>
            <person name="Mehta A."/>
            <person name="Aluvathingal J."/>
            <person name="Nadendla S."/>
            <person name="Geyer C."/>
            <person name="Nandy P."/>
            <person name="Yan Y."/>
            <person name="Sichtig H."/>
        </authorList>
    </citation>
    <scope>NUCLEOTIDE SEQUENCE [LARGE SCALE GENOMIC DNA]</scope>
    <source>
        <strain evidence="2">FDAARGOS_614</strain>
    </source>
</reference>
<dbReference type="KEGG" id="cpau:EHF44_23010"/>
<name>A0A3G8H7B3_9BURK</name>
<evidence type="ECO:0008006" key="3">
    <source>
        <dbReference type="Google" id="ProtNLM"/>
    </source>
</evidence>
<sequence>MDEIVLPDIWTIEDLEQSLHRVTNSSGGSLKLGKEFISRRKGAMHDAARLQLLATWARSAQEKHLKYHNANHMPAVLDELCDYAPGIVALRLSDGVSIADQFVARREALKPAAKKVTATDQLEWQNVIKGRTIDFTCVGGSKIQYLRPLFFARNAKSVKNREGMLQTLTELSDYVAKYDAERIPPEFLRACATFASELVKNTQQHATTDRHNRPYVEHAEGLILSWQQMSEDAYRSDFSGHGRLAEFWDRERVPVREGAKKALRCLQLSFFDTGPGFSGRATGRSIDELSLEEERHALLTCLKKNVTSKSEAGAGNGLPLVLNALRSIGGLLSIRSGRLHIFNSFAPNEARDLFAFEDWSAKDLAPATGAVISLLIPIRR</sequence>
<dbReference type="Proteomes" id="UP000270411">
    <property type="component" value="Chromosome 2"/>
</dbReference>
<proteinExistence type="predicted"/>
<accession>A0A3G8H7B3</accession>
<evidence type="ECO:0000313" key="2">
    <source>
        <dbReference type="Proteomes" id="UP000270411"/>
    </source>
</evidence>
<evidence type="ECO:0000313" key="1">
    <source>
        <dbReference type="EMBL" id="AZG16268.1"/>
    </source>
</evidence>
<protein>
    <recommendedName>
        <fullName evidence="3">ATP-binding protein</fullName>
    </recommendedName>
</protein>